<dbReference type="AlphaFoldDB" id="A0A7J7L556"/>
<feature type="transmembrane region" description="Helical" evidence="2">
    <location>
        <begin position="12"/>
        <end position="29"/>
    </location>
</feature>
<evidence type="ECO:0000256" key="2">
    <source>
        <dbReference type="SAM" id="Phobius"/>
    </source>
</evidence>
<dbReference type="GO" id="GO:0010073">
    <property type="term" value="P:meristem maintenance"/>
    <property type="evidence" value="ECO:0007669"/>
    <property type="project" value="InterPro"/>
</dbReference>
<evidence type="ECO:0000259" key="3">
    <source>
        <dbReference type="Pfam" id="PF10536"/>
    </source>
</evidence>
<sequence>MYLTIAADRDDDITIACAFILFMMGYLWFQTANDTLPLGYLAAVVDLDEAAQYEWGSAILASLYHGLDTAVTTGGAITGFSQLLEYCGIGHPIVKEEVKFSAYPRLRAWEKGNRRKTNDQATNMFILGRYHIDHRTIETITWEPWLESTVSEIEDVLTAKLLSRKRMPLQVPNRNCEYYLGDIYCRQLSSEARISLDPPHSMSPHIRPAALQEIRQAGFLDCEQFVVEKERETYASYWAEQILEDLWLRRWRDVQVVPLAPGSGLRMRQRGSGPRTRGGGTSRRRQGTGDDSE</sequence>
<evidence type="ECO:0000313" key="4">
    <source>
        <dbReference type="EMBL" id="KAF6137702.1"/>
    </source>
</evidence>
<dbReference type="Proteomes" id="UP000541444">
    <property type="component" value="Unassembled WGS sequence"/>
</dbReference>
<evidence type="ECO:0000313" key="5">
    <source>
        <dbReference type="Proteomes" id="UP000541444"/>
    </source>
</evidence>
<feature type="region of interest" description="Disordered" evidence="1">
    <location>
        <begin position="263"/>
        <end position="293"/>
    </location>
</feature>
<accession>A0A7J7L556</accession>
<dbReference type="PANTHER" id="PTHR46033:SF8">
    <property type="entry name" value="PROTEIN MAINTENANCE OF MERISTEMS-LIKE"/>
    <property type="match status" value="1"/>
</dbReference>
<comment type="caution">
    <text evidence="4">The sequence shown here is derived from an EMBL/GenBank/DDBJ whole genome shotgun (WGS) entry which is preliminary data.</text>
</comment>
<dbReference type="InterPro" id="IPR019557">
    <property type="entry name" value="AminoTfrase-like_pln_mobile"/>
</dbReference>
<feature type="domain" description="Aminotransferase-like plant mobile" evidence="3">
    <location>
        <begin position="17"/>
        <end position="187"/>
    </location>
</feature>
<keyword evidence="2" id="KW-0812">Transmembrane</keyword>
<protein>
    <recommendedName>
        <fullName evidence="3">Aminotransferase-like plant mobile domain-containing protein</fullName>
    </recommendedName>
</protein>
<organism evidence="4 5">
    <name type="scientific">Kingdonia uniflora</name>
    <dbReference type="NCBI Taxonomy" id="39325"/>
    <lineage>
        <taxon>Eukaryota</taxon>
        <taxon>Viridiplantae</taxon>
        <taxon>Streptophyta</taxon>
        <taxon>Embryophyta</taxon>
        <taxon>Tracheophyta</taxon>
        <taxon>Spermatophyta</taxon>
        <taxon>Magnoliopsida</taxon>
        <taxon>Ranunculales</taxon>
        <taxon>Circaeasteraceae</taxon>
        <taxon>Kingdonia</taxon>
    </lineage>
</organism>
<dbReference type="InterPro" id="IPR044824">
    <property type="entry name" value="MAIN-like"/>
</dbReference>
<gene>
    <name evidence="4" type="ORF">GIB67_023636</name>
</gene>
<keyword evidence="2" id="KW-0472">Membrane</keyword>
<keyword evidence="5" id="KW-1185">Reference proteome</keyword>
<proteinExistence type="predicted"/>
<dbReference type="Pfam" id="PF10536">
    <property type="entry name" value="PMD"/>
    <property type="match status" value="1"/>
</dbReference>
<keyword evidence="2" id="KW-1133">Transmembrane helix</keyword>
<dbReference type="PANTHER" id="PTHR46033">
    <property type="entry name" value="PROTEIN MAIN-LIKE 2"/>
    <property type="match status" value="1"/>
</dbReference>
<reference evidence="4 5" key="1">
    <citation type="journal article" date="2020" name="IScience">
        <title>Genome Sequencing of the Endangered Kingdonia uniflora (Circaeasteraceae, Ranunculales) Reveals Potential Mechanisms of Evolutionary Specialization.</title>
        <authorList>
            <person name="Sun Y."/>
            <person name="Deng T."/>
            <person name="Zhang A."/>
            <person name="Moore M.J."/>
            <person name="Landis J.B."/>
            <person name="Lin N."/>
            <person name="Zhang H."/>
            <person name="Zhang X."/>
            <person name="Huang J."/>
            <person name="Zhang X."/>
            <person name="Sun H."/>
            <person name="Wang H."/>
        </authorList>
    </citation>
    <scope>NUCLEOTIDE SEQUENCE [LARGE SCALE GENOMIC DNA]</scope>
    <source>
        <strain evidence="4">TB1705</strain>
        <tissue evidence="4">Leaf</tissue>
    </source>
</reference>
<dbReference type="OrthoDB" id="2011002at2759"/>
<name>A0A7J7L556_9MAGN</name>
<evidence type="ECO:0000256" key="1">
    <source>
        <dbReference type="SAM" id="MobiDB-lite"/>
    </source>
</evidence>
<dbReference type="EMBL" id="JACGCM010002630">
    <property type="protein sequence ID" value="KAF6137702.1"/>
    <property type="molecule type" value="Genomic_DNA"/>
</dbReference>